<feature type="transmembrane region" description="Helical" evidence="10">
    <location>
        <begin position="732"/>
        <end position="751"/>
    </location>
</feature>
<feature type="domain" description="Na+/H+ antiporter MnhB subunit-related protein" evidence="13">
    <location>
        <begin position="811"/>
        <end position="934"/>
    </location>
</feature>
<dbReference type="InterPro" id="IPR007182">
    <property type="entry name" value="MnhB"/>
</dbReference>
<evidence type="ECO:0000256" key="6">
    <source>
        <dbReference type="ARBA" id="ARBA00022989"/>
    </source>
</evidence>
<evidence type="ECO:0000256" key="3">
    <source>
        <dbReference type="ARBA" id="ARBA00022449"/>
    </source>
</evidence>
<feature type="transmembrane region" description="Helical" evidence="10">
    <location>
        <begin position="555"/>
        <end position="577"/>
    </location>
</feature>
<organism evidence="16 17">
    <name type="scientific">Actinomadura yumaensis</name>
    <dbReference type="NCBI Taxonomy" id="111807"/>
    <lineage>
        <taxon>Bacteria</taxon>
        <taxon>Bacillati</taxon>
        <taxon>Actinomycetota</taxon>
        <taxon>Actinomycetes</taxon>
        <taxon>Streptosporangiales</taxon>
        <taxon>Thermomonosporaceae</taxon>
        <taxon>Actinomadura</taxon>
    </lineage>
</organism>
<feature type="transmembrane region" description="Helical" evidence="10">
    <location>
        <begin position="913"/>
        <end position="937"/>
    </location>
</feature>
<keyword evidence="3" id="KW-0050">Antiport</keyword>
<evidence type="ECO:0000256" key="5">
    <source>
        <dbReference type="ARBA" id="ARBA00022692"/>
    </source>
</evidence>
<keyword evidence="17" id="KW-1185">Reference proteome</keyword>
<sequence length="951" mass="97887">MLLLFAAHCAAAAVAPLLVRWLGRNAFLPLALVPAAAAAWALPPWLGGGAARELTRAWIPGLHLGFAFRADPLSWMMVLIVGGVGALIVAYCARYFRARDEGLGAFAGELLAFAAAMLGLVLADDLFLLYVFWELTTVFSYLLIGFEPGRASARRAATRAIVITTFGGLAMLIGFIMLGRAAGTHRISEIVEHPPGGTGVAVALALVLVGALSKSAIAPFGLWLPGAMAAPTPVSAFLHAAAMVKAGVYLVARLAPAFAAVPVWRPAVFVLGAATMVLAGWRALRERDLKLLLAYGTVSQLGFMIVLVGAGSRDAALAGVAVLLAHALFKAALFMVVGIVDHATGTRDLRDLSGLGRASPLLCATAVAAAASMAGVPATLGFAGKEAAYEAFLGGRPVLLAFLVLGSAFTAAYSLRFLWGAFARKPGVEPVAVRGPAGPLLLGPPLLLAFGGVVLGVLAGPLNVPLARETAPYPAEHGGGYELSAWHGFGTALALTAGSLAAGLALFLAGRRVAGLQRRLARIEPDDVYRALMGGLDDLALQVTGTVQRGSLPGYLAVILLTAVVLAGTALGLAGPWPEPSAWRWWDGPAQVMVAVLTVAAGIAAVLAHGRARTVVLAGASGYGVAMLFVLQGAPDLALTQFLVETTSLVVFALVLRRLPPGFPRPLPTWRRRLHIAIGVFGGATAAAVTLLAAHARLAVPVSAAYPAAAEEAGGSNIVATALVDIRAWDTLGESSVVALAALGVTSMVFARRRASAPPRAAEAAEDTTVWAVEGLTSVDEAFPEDAAPADERRWLAAAGTTLASERRSIIFEVVARMIFHTVLLFSVFLLFTAHSAPGGGFAGGIVAGLALAIRYLAGGPFELAEAAPVAVGLLLGVGLLIASATALCPPLWGADTLEAASWDGRLPLIGHLHLSTSLLFDVGVYLIVVGLVLDILNSLGAEVDRQADAG</sequence>
<feature type="domain" description="NADH-Ubiquinone oxidoreductase (complex I) chain 5 N-terminal" evidence="12">
    <location>
        <begin position="60"/>
        <end position="106"/>
    </location>
</feature>
<keyword evidence="2" id="KW-0813">Transport</keyword>
<dbReference type="EMBL" id="JBHSXS010000045">
    <property type="protein sequence ID" value="MFC6885966.1"/>
    <property type="molecule type" value="Genomic_DNA"/>
</dbReference>
<evidence type="ECO:0000256" key="8">
    <source>
        <dbReference type="ARBA" id="ARBA00023136"/>
    </source>
</evidence>
<feature type="transmembrane region" description="Helical" evidence="10">
    <location>
        <begin position="156"/>
        <end position="178"/>
    </location>
</feature>
<dbReference type="Pfam" id="PF00662">
    <property type="entry name" value="Proton_antipo_N"/>
    <property type="match status" value="1"/>
</dbReference>
<dbReference type="Pfam" id="PF00361">
    <property type="entry name" value="Proton_antipo_M"/>
    <property type="match status" value="1"/>
</dbReference>
<evidence type="ECO:0000259" key="12">
    <source>
        <dbReference type="Pfam" id="PF00662"/>
    </source>
</evidence>
<feature type="transmembrane region" description="Helical" evidence="10">
    <location>
        <begin position="398"/>
        <end position="419"/>
    </location>
</feature>
<feature type="transmembrane region" description="Helical" evidence="10">
    <location>
        <begin position="676"/>
        <end position="696"/>
    </location>
</feature>
<feature type="transmembrane region" description="Helical" evidence="10">
    <location>
        <begin position="267"/>
        <end position="284"/>
    </location>
</feature>
<protein>
    <submittedName>
        <fullName evidence="16">Na+/H+ antiporter subunit A</fullName>
    </submittedName>
</protein>
<dbReference type="InterPro" id="IPR050616">
    <property type="entry name" value="CPA3_Na-H_Antiporter_A"/>
</dbReference>
<dbReference type="InterPro" id="IPR025383">
    <property type="entry name" value="MrpA_C/MbhD"/>
</dbReference>
<proteinExistence type="predicted"/>
<feature type="transmembrane region" description="Helical" evidence="10">
    <location>
        <begin position="198"/>
        <end position="224"/>
    </location>
</feature>
<dbReference type="PANTHER" id="PTHR43373">
    <property type="entry name" value="NA(+)/H(+) ANTIPORTER SUBUNIT"/>
    <property type="match status" value="1"/>
</dbReference>
<keyword evidence="7" id="KW-0406">Ion transport</keyword>
<dbReference type="InterPro" id="IPR001516">
    <property type="entry name" value="Proton_antipo_N"/>
</dbReference>
<feature type="transmembrane region" description="Helical" evidence="10">
    <location>
        <begin position="814"/>
        <end position="834"/>
    </location>
</feature>
<feature type="transmembrane region" description="Helical" evidence="10">
    <location>
        <begin position="840"/>
        <end position="858"/>
    </location>
</feature>
<dbReference type="InterPro" id="IPR001750">
    <property type="entry name" value="ND/Mrp_TM"/>
</dbReference>
<evidence type="ECO:0000313" key="16">
    <source>
        <dbReference type="EMBL" id="MFC6885966.1"/>
    </source>
</evidence>
<dbReference type="RefSeq" id="WP_378064024.1">
    <property type="nucleotide sequence ID" value="NZ_JBHSXS010000045.1"/>
</dbReference>
<feature type="transmembrane region" description="Helical" evidence="10">
    <location>
        <begin position="638"/>
        <end position="656"/>
    </location>
</feature>
<dbReference type="PANTHER" id="PTHR43373:SF1">
    <property type="entry name" value="NA(+)_H(+) ANTIPORTER SUBUNIT A"/>
    <property type="match status" value="1"/>
</dbReference>
<keyword evidence="5 9" id="KW-0812">Transmembrane</keyword>
<dbReference type="Pfam" id="PF13244">
    <property type="entry name" value="MbhD"/>
    <property type="match status" value="1"/>
</dbReference>
<evidence type="ECO:0000256" key="1">
    <source>
        <dbReference type="ARBA" id="ARBA00004651"/>
    </source>
</evidence>
<evidence type="ECO:0000259" key="15">
    <source>
        <dbReference type="Pfam" id="PF20501"/>
    </source>
</evidence>
<evidence type="ECO:0000313" key="17">
    <source>
        <dbReference type="Proteomes" id="UP001596380"/>
    </source>
</evidence>
<feature type="transmembrane region" description="Helical" evidence="10">
    <location>
        <begin position="615"/>
        <end position="632"/>
    </location>
</feature>
<feature type="transmembrane region" description="Helical" evidence="10">
    <location>
        <begin position="870"/>
        <end position="893"/>
    </location>
</feature>
<feature type="transmembrane region" description="Helical" evidence="10">
    <location>
        <begin position="484"/>
        <end position="509"/>
    </location>
</feature>
<evidence type="ECO:0000259" key="13">
    <source>
        <dbReference type="Pfam" id="PF04039"/>
    </source>
</evidence>
<evidence type="ECO:0000256" key="2">
    <source>
        <dbReference type="ARBA" id="ARBA00022448"/>
    </source>
</evidence>
<evidence type="ECO:0000259" key="11">
    <source>
        <dbReference type="Pfam" id="PF00361"/>
    </source>
</evidence>
<gene>
    <name evidence="16" type="ORF">ACFQKB_39830</name>
</gene>
<name>A0ABW2CZE4_9ACTN</name>
<dbReference type="InterPro" id="IPR046806">
    <property type="entry name" value="MrpA_C/MbhE"/>
</dbReference>
<dbReference type="PRINTS" id="PR01434">
    <property type="entry name" value="NADHDHGNASE5"/>
</dbReference>
<feature type="transmembrane region" description="Helical" evidence="10">
    <location>
        <begin position="103"/>
        <end position="121"/>
    </location>
</feature>
<comment type="caution">
    <text evidence="16">The sequence shown here is derived from an EMBL/GenBank/DDBJ whole genome shotgun (WGS) entry which is preliminary data.</text>
</comment>
<feature type="transmembrane region" description="Helical" evidence="10">
    <location>
        <begin position="589"/>
        <end position="608"/>
    </location>
</feature>
<feature type="transmembrane region" description="Helical" evidence="10">
    <location>
        <begin position="291"/>
        <end position="310"/>
    </location>
</feature>
<feature type="transmembrane region" description="Helical" evidence="10">
    <location>
        <begin position="316"/>
        <end position="340"/>
    </location>
</feature>
<accession>A0ABW2CZE4</accession>
<evidence type="ECO:0000259" key="14">
    <source>
        <dbReference type="Pfam" id="PF13244"/>
    </source>
</evidence>
<feature type="transmembrane region" description="Helical" evidence="10">
    <location>
        <begin position="440"/>
        <end position="464"/>
    </location>
</feature>
<evidence type="ECO:0000256" key="10">
    <source>
        <dbReference type="SAM" id="Phobius"/>
    </source>
</evidence>
<feature type="domain" description="NADH:quinone oxidoreductase/Mrp antiporter transmembrane" evidence="11">
    <location>
        <begin position="123"/>
        <end position="410"/>
    </location>
</feature>
<feature type="transmembrane region" description="Helical" evidence="10">
    <location>
        <begin position="76"/>
        <end position="96"/>
    </location>
</feature>
<dbReference type="Proteomes" id="UP001596380">
    <property type="component" value="Unassembled WGS sequence"/>
</dbReference>
<evidence type="ECO:0000256" key="9">
    <source>
        <dbReference type="RuleBase" id="RU000320"/>
    </source>
</evidence>
<feature type="domain" description="MrpA C-terminal/MbhD" evidence="14">
    <location>
        <begin position="596"/>
        <end position="660"/>
    </location>
</feature>
<feature type="transmembrane region" description="Helical" evidence="10">
    <location>
        <begin position="22"/>
        <end position="42"/>
    </location>
</feature>
<evidence type="ECO:0000256" key="4">
    <source>
        <dbReference type="ARBA" id="ARBA00022475"/>
    </source>
</evidence>
<feature type="transmembrane region" description="Helical" evidence="10">
    <location>
        <begin position="361"/>
        <end position="383"/>
    </location>
</feature>
<dbReference type="Pfam" id="PF20501">
    <property type="entry name" value="MbhE"/>
    <property type="match status" value="1"/>
</dbReference>
<feature type="transmembrane region" description="Helical" evidence="10">
    <location>
        <begin position="127"/>
        <end position="144"/>
    </location>
</feature>
<evidence type="ECO:0000256" key="7">
    <source>
        <dbReference type="ARBA" id="ARBA00023065"/>
    </source>
</evidence>
<dbReference type="NCBIfam" id="NF009284">
    <property type="entry name" value="PRK12644.1"/>
    <property type="match status" value="1"/>
</dbReference>
<keyword evidence="8 10" id="KW-0472">Membrane</keyword>
<comment type="subcellular location">
    <subcellularLocation>
        <location evidence="1">Cell membrane</location>
        <topology evidence="1">Multi-pass membrane protein</topology>
    </subcellularLocation>
    <subcellularLocation>
        <location evidence="9">Membrane</location>
        <topology evidence="9">Multi-pass membrane protein</topology>
    </subcellularLocation>
</comment>
<reference evidence="17" key="1">
    <citation type="journal article" date="2019" name="Int. J. Syst. Evol. Microbiol.">
        <title>The Global Catalogue of Microorganisms (GCM) 10K type strain sequencing project: providing services to taxonomists for standard genome sequencing and annotation.</title>
        <authorList>
            <consortium name="The Broad Institute Genomics Platform"/>
            <consortium name="The Broad Institute Genome Sequencing Center for Infectious Disease"/>
            <person name="Wu L."/>
            <person name="Ma J."/>
        </authorList>
    </citation>
    <scope>NUCLEOTIDE SEQUENCE [LARGE SCALE GENOMIC DNA]</scope>
    <source>
        <strain evidence="17">JCM 3369</strain>
    </source>
</reference>
<feature type="domain" description="MrpA C-terminal/MbhE" evidence="15">
    <location>
        <begin position="671"/>
        <end position="752"/>
    </location>
</feature>
<keyword evidence="4" id="KW-1003">Cell membrane</keyword>
<dbReference type="Pfam" id="PF04039">
    <property type="entry name" value="MnhB"/>
    <property type="match status" value="1"/>
</dbReference>
<keyword evidence="6 10" id="KW-1133">Transmembrane helix</keyword>